<organism evidence="2 3">
    <name type="scientific">Allorhodopirellula heiligendammensis</name>
    <dbReference type="NCBI Taxonomy" id="2714739"/>
    <lineage>
        <taxon>Bacteria</taxon>
        <taxon>Pseudomonadati</taxon>
        <taxon>Planctomycetota</taxon>
        <taxon>Planctomycetia</taxon>
        <taxon>Pirellulales</taxon>
        <taxon>Pirellulaceae</taxon>
        <taxon>Allorhodopirellula</taxon>
    </lineage>
</organism>
<keyword evidence="1" id="KW-0472">Membrane</keyword>
<dbReference type="EMBL" id="SJPU01000015">
    <property type="protein sequence ID" value="TWU05410.1"/>
    <property type="molecule type" value="Genomic_DNA"/>
</dbReference>
<feature type="transmembrane region" description="Helical" evidence="1">
    <location>
        <begin position="97"/>
        <end position="116"/>
    </location>
</feature>
<sequence length="119" mass="12845">MYMQNPYAPSSGPCGHRLKTIPSRVHLIASKLVAIVGLVAFVYALFGTAMVATEFVDPSLFDVSLALPTYAFVFGLYLLSAFVLAASQQLKRANGRIATLQIVLGGFVLYASLGFGRWL</sequence>
<keyword evidence="1" id="KW-0812">Transmembrane</keyword>
<comment type="caution">
    <text evidence="2">The sequence shown here is derived from an EMBL/GenBank/DDBJ whole genome shotgun (WGS) entry which is preliminary data.</text>
</comment>
<protein>
    <submittedName>
        <fullName evidence="2">Uncharacterized protein</fullName>
    </submittedName>
</protein>
<dbReference type="Proteomes" id="UP000319908">
    <property type="component" value="Unassembled WGS sequence"/>
</dbReference>
<gene>
    <name evidence="2" type="ORF">Poly21_56740</name>
</gene>
<keyword evidence="3" id="KW-1185">Reference proteome</keyword>
<evidence type="ECO:0000256" key="1">
    <source>
        <dbReference type="SAM" id="Phobius"/>
    </source>
</evidence>
<dbReference type="AlphaFoldDB" id="A0A5C6B0H8"/>
<keyword evidence="1" id="KW-1133">Transmembrane helix</keyword>
<proteinExistence type="predicted"/>
<accession>A0A5C6B0H8</accession>
<feature type="transmembrane region" description="Helical" evidence="1">
    <location>
        <begin position="65"/>
        <end position="85"/>
    </location>
</feature>
<evidence type="ECO:0000313" key="2">
    <source>
        <dbReference type="EMBL" id="TWU05410.1"/>
    </source>
</evidence>
<evidence type="ECO:0000313" key="3">
    <source>
        <dbReference type="Proteomes" id="UP000319908"/>
    </source>
</evidence>
<reference evidence="2 3" key="1">
    <citation type="journal article" date="2020" name="Antonie Van Leeuwenhoek">
        <title>Rhodopirellula heiligendammensis sp. nov., Rhodopirellula pilleata sp. nov., and Rhodopirellula solitaria sp. nov. isolated from natural or artificial marine surfaces in Northern Germany and California, USA, and emended description of the genus Rhodopirellula.</title>
        <authorList>
            <person name="Kallscheuer N."/>
            <person name="Wiegand S."/>
            <person name="Jogler M."/>
            <person name="Boedeker C."/>
            <person name="Peeters S.H."/>
            <person name="Rast P."/>
            <person name="Heuer A."/>
            <person name="Jetten M.S.M."/>
            <person name="Rohde M."/>
            <person name="Jogler C."/>
        </authorList>
    </citation>
    <scope>NUCLEOTIDE SEQUENCE [LARGE SCALE GENOMIC DNA]</scope>
    <source>
        <strain evidence="2 3">Poly21</strain>
    </source>
</reference>
<name>A0A5C6B0H8_9BACT</name>
<feature type="transmembrane region" description="Helical" evidence="1">
    <location>
        <begin position="32"/>
        <end position="53"/>
    </location>
</feature>